<dbReference type="InterPro" id="IPR010372">
    <property type="entry name" value="DNA_pol3_delta_N"/>
</dbReference>
<keyword evidence="6" id="KW-0239">DNA-directed DNA polymerase</keyword>
<dbReference type="Gene3D" id="1.20.272.10">
    <property type="match status" value="1"/>
</dbReference>
<dbReference type="GO" id="GO:0003887">
    <property type="term" value="F:DNA-directed DNA polymerase activity"/>
    <property type="evidence" value="ECO:0007669"/>
    <property type="project" value="UniProtKB-KW"/>
</dbReference>
<dbReference type="InterPro" id="IPR008921">
    <property type="entry name" value="DNA_pol3_clamp-load_cplx_C"/>
</dbReference>
<dbReference type="GO" id="GO:0009360">
    <property type="term" value="C:DNA polymerase III complex"/>
    <property type="evidence" value="ECO:0007669"/>
    <property type="project" value="InterPro"/>
</dbReference>
<dbReference type="InterPro" id="IPR027417">
    <property type="entry name" value="P-loop_NTPase"/>
</dbReference>
<keyword evidence="4" id="KW-0548">Nucleotidyltransferase</keyword>
<proteinExistence type="inferred from homology"/>
<evidence type="ECO:0000256" key="6">
    <source>
        <dbReference type="ARBA" id="ARBA00022932"/>
    </source>
</evidence>
<dbReference type="Pfam" id="PF06144">
    <property type="entry name" value="DNA_pol3_delta"/>
    <property type="match status" value="1"/>
</dbReference>
<comment type="catalytic activity">
    <reaction evidence="8">
        <text>DNA(n) + a 2'-deoxyribonucleoside 5'-triphosphate = DNA(n+1) + diphosphate</text>
        <dbReference type="Rhea" id="RHEA:22508"/>
        <dbReference type="Rhea" id="RHEA-COMP:17339"/>
        <dbReference type="Rhea" id="RHEA-COMP:17340"/>
        <dbReference type="ChEBI" id="CHEBI:33019"/>
        <dbReference type="ChEBI" id="CHEBI:61560"/>
        <dbReference type="ChEBI" id="CHEBI:173112"/>
        <dbReference type="EC" id="2.7.7.7"/>
    </reaction>
</comment>
<dbReference type="EC" id="2.7.7.7" evidence="1"/>
<evidence type="ECO:0000256" key="5">
    <source>
        <dbReference type="ARBA" id="ARBA00022705"/>
    </source>
</evidence>
<keyword evidence="12" id="KW-1185">Reference proteome</keyword>
<name>A0A1G9GVB7_9BACT</name>
<dbReference type="OrthoDB" id="1172326at2"/>
<dbReference type="Gene3D" id="3.40.50.300">
    <property type="entry name" value="P-loop containing nucleotide triphosphate hydrolases"/>
    <property type="match status" value="1"/>
</dbReference>
<dbReference type="GO" id="GO:0003677">
    <property type="term" value="F:DNA binding"/>
    <property type="evidence" value="ECO:0007669"/>
    <property type="project" value="InterPro"/>
</dbReference>
<evidence type="ECO:0000256" key="3">
    <source>
        <dbReference type="ARBA" id="ARBA00022679"/>
    </source>
</evidence>
<dbReference type="NCBIfam" id="TIGR01128">
    <property type="entry name" value="holA"/>
    <property type="match status" value="1"/>
</dbReference>
<dbReference type="STRING" id="1075417.SAMN05421823_104229"/>
<dbReference type="Pfam" id="PF21694">
    <property type="entry name" value="DNA_pol3_delta_C"/>
    <property type="match status" value="1"/>
</dbReference>
<protein>
    <recommendedName>
        <fullName evidence="2">DNA polymerase III subunit delta</fullName>
        <ecNumber evidence="1">2.7.7.7</ecNumber>
    </recommendedName>
</protein>
<keyword evidence="3" id="KW-0808">Transferase</keyword>
<dbReference type="PANTHER" id="PTHR34388">
    <property type="entry name" value="DNA POLYMERASE III SUBUNIT DELTA"/>
    <property type="match status" value="1"/>
</dbReference>
<dbReference type="InterPro" id="IPR048466">
    <property type="entry name" value="DNA_pol3_delta-like_C"/>
</dbReference>
<dbReference type="PANTHER" id="PTHR34388:SF1">
    <property type="entry name" value="DNA POLYMERASE III SUBUNIT DELTA"/>
    <property type="match status" value="1"/>
</dbReference>
<organism evidence="11 12">
    <name type="scientific">Catalinimonas alkaloidigena</name>
    <dbReference type="NCBI Taxonomy" id="1075417"/>
    <lineage>
        <taxon>Bacteria</taxon>
        <taxon>Pseudomonadati</taxon>
        <taxon>Bacteroidota</taxon>
        <taxon>Cytophagia</taxon>
        <taxon>Cytophagales</taxon>
        <taxon>Catalimonadaceae</taxon>
        <taxon>Catalinimonas</taxon>
    </lineage>
</organism>
<keyword evidence="5" id="KW-0235">DNA replication</keyword>
<evidence type="ECO:0000256" key="8">
    <source>
        <dbReference type="ARBA" id="ARBA00049244"/>
    </source>
</evidence>
<evidence type="ECO:0000256" key="1">
    <source>
        <dbReference type="ARBA" id="ARBA00012417"/>
    </source>
</evidence>
<dbReference type="GO" id="GO:0006261">
    <property type="term" value="P:DNA-templated DNA replication"/>
    <property type="evidence" value="ECO:0007669"/>
    <property type="project" value="TreeGrafter"/>
</dbReference>
<dbReference type="RefSeq" id="WP_089682159.1">
    <property type="nucleotide sequence ID" value="NZ_FNFO01000004.1"/>
</dbReference>
<dbReference type="SUPFAM" id="SSF52540">
    <property type="entry name" value="P-loop containing nucleoside triphosphate hydrolases"/>
    <property type="match status" value="1"/>
</dbReference>
<dbReference type="EMBL" id="FNFO01000004">
    <property type="protein sequence ID" value="SDL04629.1"/>
    <property type="molecule type" value="Genomic_DNA"/>
</dbReference>
<reference evidence="11 12" key="1">
    <citation type="submission" date="2016-10" db="EMBL/GenBank/DDBJ databases">
        <authorList>
            <person name="de Groot N.N."/>
        </authorList>
    </citation>
    <scope>NUCLEOTIDE SEQUENCE [LARGE SCALE GENOMIC DNA]</scope>
    <source>
        <strain evidence="11 12">DSM 25186</strain>
    </source>
</reference>
<accession>A0A1G9GVB7</accession>
<dbReference type="Gene3D" id="1.10.8.60">
    <property type="match status" value="1"/>
</dbReference>
<comment type="similarity">
    <text evidence="7">Belongs to the DNA polymerase HolA subunit family.</text>
</comment>
<evidence type="ECO:0000313" key="12">
    <source>
        <dbReference type="Proteomes" id="UP000198510"/>
    </source>
</evidence>
<feature type="domain" description="DNA polymerase III delta N-terminal" evidence="9">
    <location>
        <begin position="21"/>
        <end position="142"/>
    </location>
</feature>
<evidence type="ECO:0000259" key="10">
    <source>
        <dbReference type="Pfam" id="PF21694"/>
    </source>
</evidence>
<evidence type="ECO:0000256" key="2">
    <source>
        <dbReference type="ARBA" id="ARBA00017703"/>
    </source>
</evidence>
<sequence>MPHTPESVLQDLKQGRYAPIYFLQGEESFYIDQIADFIEAHALQEFEKGFNQVIIYGKDADMAKVLNNARRFPMMAERQVVLVKEAQEITDLNRDTGQQMLEAYVRNPLPSTILVFCHKHKTLDGRKKLAQVLDKQAVLVTTKKLYDNQVPQWIERYLQEKKRQAMPDAVQLIAESIGADLSRLSNEIDKLLINLREGATITPDVVQQYIGISKDYNVFELQRALVYRDADKAYRIVHYFESDPKSHPIIPIIALLFTFFCKVLTVHAAADQSERGLAKALKINPFFVKEYLIAKRNYPPPRVAAAIHHLRTADLQSKGVEGGSITEGQILKELIFKILH</sequence>
<evidence type="ECO:0000259" key="9">
    <source>
        <dbReference type="Pfam" id="PF06144"/>
    </source>
</evidence>
<gene>
    <name evidence="11" type="ORF">SAMN05421823_104229</name>
</gene>
<dbReference type="Proteomes" id="UP000198510">
    <property type="component" value="Unassembled WGS sequence"/>
</dbReference>
<evidence type="ECO:0000256" key="4">
    <source>
        <dbReference type="ARBA" id="ARBA00022695"/>
    </source>
</evidence>
<feature type="domain" description="DNA polymerase III delta subunit-like C-terminal" evidence="10">
    <location>
        <begin position="217"/>
        <end position="319"/>
    </location>
</feature>
<evidence type="ECO:0000256" key="7">
    <source>
        <dbReference type="ARBA" id="ARBA00034754"/>
    </source>
</evidence>
<dbReference type="SUPFAM" id="SSF48019">
    <property type="entry name" value="post-AAA+ oligomerization domain-like"/>
    <property type="match status" value="1"/>
</dbReference>
<dbReference type="AlphaFoldDB" id="A0A1G9GVB7"/>
<dbReference type="InterPro" id="IPR005790">
    <property type="entry name" value="DNA_polIII_delta"/>
</dbReference>
<evidence type="ECO:0000313" key="11">
    <source>
        <dbReference type="EMBL" id="SDL04629.1"/>
    </source>
</evidence>